<comment type="caution">
    <text evidence="3">The sequence shown here is derived from an EMBL/GenBank/DDBJ whole genome shotgun (WGS) entry which is preliminary data.</text>
</comment>
<feature type="transmembrane region" description="Helical" evidence="1">
    <location>
        <begin position="41"/>
        <end position="64"/>
    </location>
</feature>
<keyword evidence="1" id="KW-1133">Transmembrane helix</keyword>
<keyword evidence="4" id="KW-1185">Reference proteome</keyword>
<accession>A0A0P6XUF9</accession>
<dbReference type="Pfam" id="PF10882">
    <property type="entry name" value="bPH_5"/>
    <property type="match status" value="1"/>
</dbReference>
<dbReference type="OrthoDB" id="164276at2"/>
<evidence type="ECO:0000313" key="4">
    <source>
        <dbReference type="Proteomes" id="UP000050417"/>
    </source>
</evidence>
<organism evidence="3 4">
    <name type="scientific">Ornatilinea apprima</name>
    <dbReference type="NCBI Taxonomy" id="1134406"/>
    <lineage>
        <taxon>Bacteria</taxon>
        <taxon>Bacillati</taxon>
        <taxon>Chloroflexota</taxon>
        <taxon>Anaerolineae</taxon>
        <taxon>Anaerolineales</taxon>
        <taxon>Anaerolineaceae</taxon>
        <taxon>Ornatilinea</taxon>
    </lineage>
</organism>
<dbReference type="EMBL" id="LGCL01000024">
    <property type="protein sequence ID" value="KPL77021.1"/>
    <property type="molecule type" value="Genomic_DNA"/>
</dbReference>
<name>A0A0P6XUF9_9CHLR</name>
<evidence type="ECO:0000313" key="3">
    <source>
        <dbReference type="EMBL" id="KPL77021.1"/>
    </source>
</evidence>
<dbReference type="Proteomes" id="UP000050417">
    <property type="component" value="Unassembled WGS sequence"/>
</dbReference>
<protein>
    <recommendedName>
        <fullName evidence="2">Bacterial Pleckstrin homology domain-containing protein</fullName>
    </recommendedName>
</protein>
<dbReference type="AlphaFoldDB" id="A0A0P6XUF9"/>
<proteinExistence type="predicted"/>
<evidence type="ECO:0000259" key="2">
    <source>
        <dbReference type="Pfam" id="PF10882"/>
    </source>
</evidence>
<dbReference type="RefSeq" id="WP_075062982.1">
    <property type="nucleotide sequence ID" value="NZ_LGCL01000024.1"/>
</dbReference>
<sequence length="300" mass="32609">MPQATVFHPARRTGLLINIPAAVLLLGGSAAFIWLSAQQQVGSSFLLLLLLALALLAPLPLVAYRIYALLQSGYTLDRESLTLRWGLRSQVIPIYDVEWIRPADELGFHLPLPRLGWPGAYLGARSVEGLGLVEFMAAETDGMLLVATPERIYVISPTQPRDFINTFLRSAEMGSLSRVAAVSSRPAAFLQEVWSDHLARGMLLAGVGLTLALFILVTLLIPSRAQISLGFLPNGAPVEPGPSERLLLLPVLAGLVTAADVALGLYFYRHEDQRLAGYFIWSASGLTALLLIIATFFLIR</sequence>
<feature type="transmembrane region" description="Helical" evidence="1">
    <location>
        <begin position="15"/>
        <end position="35"/>
    </location>
</feature>
<keyword evidence="1" id="KW-0472">Membrane</keyword>
<feature type="domain" description="Bacterial Pleckstrin homology" evidence="2">
    <location>
        <begin position="74"/>
        <end position="167"/>
    </location>
</feature>
<dbReference type="STRING" id="1134406.ADN00_10665"/>
<keyword evidence="1" id="KW-0812">Transmembrane</keyword>
<feature type="transmembrane region" description="Helical" evidence="1">
    <location>
        <begin position="247"/>
        <end position="268"/>
    </location>
</feature>
<dbReference type="InterPro" id="IPR027783">
    <property type="entry name" value="Bacterial_PH-related"/>
</dbReference>
<feature type="transmembrane region" description="Helical" evidence="1">
    <location>
        <begin position="275"/>
        <end position="299"/>
    </location>
</feature>
<evidence type="ECO:0000256" key="1">
    <source>
        <dbReference type="SAM" id="Phobius"/>
    </source>
</evidence>
<gene>
    <name evidence="3" type="ORF">ADN00_10665</name>
</gene>
<feature type="transmembrane region" description="Helical" evidence="1">
    <location>
        <begin position="203"/>
        <end position="227"/>
    </location>
</feature>
<reference evidence="3 4" key="1">
    <citation type="submission" date="2015-07" db="EMBL/GenBank/DDBJ databases">
        <title>Genome sequence of Ornatilinea apprima DSM 23815.</title>
        <authorList>
            <person name="Hemp J."/>
            <person name="Ward L.M."/>
            <person name="Pace L.A."/>
            <person name="Fischer W.W."/>
        </authorList>
    </citation>
    <scope>NUCLEOTIDE SEQUENCE [LARGE SCALE GENOMIC DNA]</scope>
    <source>
        <strain evidence="3 4">P3M-1</strain>
    </source>
</reference>